<evidence type="ECO:0000256" key="6">
    <source>
        <dbReference type="RuleBase" id="RU000559"/>
    </source>
</evidence>
<feature type="region of interest" description="Disordered" evidence="7">
    <location>
        <begin position="113"/>
        <end position="150"/>
    </location>
</feature>
<keyword evidence="2 5" id="KW-0689">Ribosomal protein</keyword>
<dbReference type="GO" id="GO:0022625">
    <property type="term" value="C:cytosolic large ribosomal subunit"/>
    <property type="evidence" value="ECO:0007669"/>
    <property type="project" value="TreeGrafter"/>
</dbReference>
<gene>
    <name evidence="5 8" type="primary">rplS</name>
    <name evidence="8" type="ORF">Pan189_17270</name>
</gene>
<dbReference type="AlphaFoldDB" id="A0A517R0J6"/>
<dbReference type="Pfam" id="PF01245">
    <property type="entry name" value="Ribosomal_L19"/>
    <property type="match status" value="1"/>
</dbReference>
<feature type="compositionally biased region" description="Basic residues" evidence="7">
    <location>
        <begin position="129"/>
        <end position="150"/>
    </location>
</feature>
<sequence>MQHPLLDAAEQPSLREKKLNFAVGDTVDVHCRILEGNKERIQIFNGTIIARRGSGTRESFTVRRVVSGEGVERTFPVHSPKIAELVIKRHGHVRRAKLFYLRDRIGKAVRLRERQPKPWEAEAAEATAHKKTVKRAGKKPKKKKKAESAG</sequence>
<dbReference type="PANTHER" id="PTHR15680">
    <property type="entry name" value="RIBOSOMAL PROTEIN L19"/>
    <property type="match status" value="1"/>
</dbReference>
<dbReference type="PROSITE" id="PS01015">
    <property type="entry name" value="RIBOSOMAL_L19"/>
    <property type="match status" value="1"/>
</dbReference>
<evidence type="ECO:0000256" key="1">
    <source>
        <dbReference type="ARBA" id="ARBA00005781"/>
    </source>
</evidence>
<dbReference type="GO" id="GO:0003735">
    <property type="term" value="F:structural constituent of ribosome"/>
    <property type="evidence" value="ECO:0007669"/>
    <property type="project" value="InterPro"/>
</dbReference>
<dbReference type="OrthoDB" id="9803541at2"/>
<name>A0A517R0J6_9PLAN</name>
<keyword evidence="3 5" id="KW-0687">Ribonucleoprotein</keyword>
<evidence type="ECO:0000256" key="3">
    <source>
        <dbReference type="ARBA" id="ARBA00023274"/>
    </source>
</evidence>
<evidence type="ECO:0000256" key="2">
    <source>
        <dbReference type="ARBA" id="ARBA00022980"/>
    </source>
</evidence>
<keyword evidence="9" id="KW-1185">Reference proteome</keyword>
<dbReference type="PANTHER" id="PTHR15680:SF9">
    <property type="entry name" value="LARGE RIBOSOMAL SUBUNIT PROTEIN BL19M"/>
    <property type="match status" value="1"/>
</dbReference>
<comment type="function">
    <text evidence="5 6">This protein is located at the 30S-50S ribosomal subunit interface and may play a role in the structure and function of the aminoacyl-tRNA binding site.</text>
</comment>
<organism evidence="8 9">
    <name type="scientific">Stratiformator vulcanicus</name>
    <dbReference type="NCBI Taxonomy" id="2527980"/>
    <lineage>
        <taxon>Bacteria</taxon>
        <taxon>Pseudomonadati</taxon>
        <taxon>Planctomycetota</taxon>
        <taxon>Planctomycetia</taxon>
        <taxon>Planctomycetales</taxon>
        <taxon>Planctomycetaceae</taxon>
        <taxon>Stratiformator</taxon>
    </lineage>
</organism>
<dbReference type="EMBL" id="CP036268">
    <property type="protein sequence ID" value="QDT37354.1"/>
    <property type="molecule type" value="Genomic_DNA"/>
</dbReference>
<evidence type="ECO:0000313" key="8">
    <source>
        <dbReference type="EMBL" id="QDT37354.1"/>
    </source>
</evidence>
<dbReference type="Gene3D" id="2.30.30.790">
    <property type="match status" value="1"/>
</dbReference>
<dbReference type="PRINTS" id="PR00061">
    <property type="entry name" value="RIBOSOMALL19"/>
</dbReference>
<dbReference type="GO" id="GO:0006412">
    <property type="term" value="P:translation"/>
    <property type="evidence" value="ECO:0007669"/>
    <property type="project" value="UniProtKB-UniRule"/>
</dbReference>
<dbReference type="Proteomes" id="UP000317318">
    <property type="component" value="Chromosome"/>
</dbReference>
<dbReference type="InterPro" id="IPR001857">
    <property type="entry name" value="Ribosomal_bL19"/>
</dbReference>
<dbReference type="InterPro" id="IPR038657">
    <property type="entry name" value="Ribosomal_bL19_sf"/>
</dbReference>
<accession>A0A517R0J6</accession>
<evidence type="ECO:0000256" key="4">
    <source>
        <dbReference type="ARBA" id="ARBA00035171"/>
    </source>
</evidence>
<dbReference type="InterPro" id="IPR008991">
    <property type="entry name" value="Translation_prot_SH3-like_sf"/>
</dbReference>
<comment type="similarity">
    <text evidence="1 5 6">Belongs to the bacterial ribosomal protein bL19 family.</text>
</comment>
<dbReference type="NCBIfam" id="TIGR01024">
    <property type="entry name" value="rplS_bact"/>
    <property type="match status" value="1"/>
</dbReference>
<dbReference type="HAMAP" id="MF_00402">
    <property type="entry name" value="Ribosomal_bL19"/>
    <property type="match status" value="1"/>
</dbReference>
<proteinExistence type="inferred from homology"/>
<evidence type="ECO:0000256" key="5">
    <source>
        <dbReference type="HAMAP-Rule" id="MF_00402"/>
    </source>
</evidence>
<protein>
    <recommendedName>
        <fullName evidence="4 5">Large ribosomal subunit protein bL19</fullName>
    </recommendedName>
</protein>
<dbReference type="InterPro" id="IPR018257">
    <property type="entry name" value="Ribosomal_bL19_CS"/>
</dbReference>
<dbReference type="SUPFAM" id="SSF50104">
    <property type="entry name" value="Translation proteins SH3-like domain"/>
    <property type="match status" value="1"/>
</dbReference>
<evidence type="ECO:0000256" key="7">
    <source>
        <dbReference type="SAM" id="MobiDB-lite"/>
    </source>
</evidence>
<dbReference type="RefSeq" id="WP_145363473.1">
    <property type="nucleotide sequence ID" value="NZ_CP036268.1"/>
</dbReference>
<dbReference type="KEGG" id="svp:Pan189_17270"/>
<reference evidence="8 9" key="1">
    <citation type="submission" date="2019-02" db="EMBL/GenBank/DDBJ databases">
        <title>Deep-cultivation of Planctomycetes and their phenomic and genomic characterization uncovers novel biology.</title>
        <authorList>
            <person name="Wiegand S."/>
            <person name="Jogler M."/>
            <person name="Boedeker C."/>
            <person name="Pinto D."/>
            <person name="Vollmers J."/>
            <person name="Rivas-Marin E."/>
            <person name="Kohn T."/>
            <person name="Peeters S.H."/>
            <person name="Heuer A."/>
            <person name="Rast P."/>
            <person name="Oberbeckmann S."/>
            <person name="Bunk B."/>
            <person name="Jeske O."/>
            <person name="Meyerdierks A."/>
            <person name="Storesund J.E."/>
            <person name="Kallscheuer N."/>
            <person name="Luecker S."/>
            <person name="Lage O.M."/>
            <person name="Pohl T."/>
            <person name="Merkel B.J."/>
            <person name="Hornburger P."/>
            <person name="Mueller R.-W."/>
            <person name="Bruemmer F."/>
            <person name="Labrenz M."/>
            <person name="Spormann A.M."/>
            <person name="Op den Camp H."/>
            <person name="Overmann J."/>
            <person name="Amann R."/>
            <person name="Jetten M.S.M."/>
            <person name="Mascher T."/>
            <person name="Medema M.H."/>
            <person name="Devos D.P."/>
            <person name="Kaster A.-K."/>
            <person name="Ovreas L."/>
            <person name="Rohde M."/>
            <person name="Galperin M.Y."/>
            <person name="Jogler C."/>
        </authorList>
    </citation>
    <scope>NUCLEOTIDE SEQUENCE [LARGE SCALE GENOMIC DNA]</scope>
    <source>
        <strain evidence="8 9">Pan189</strain>
    </source>
</reference>
<evidence type="ECO:0000313" key="9">
    <source>
        <dbReference type="Proteomes" id="UP000317318"/>
    </source>
</evidence>